<sequence>MSGPGTSGPPAVWSSSGRQAPPVPSSAAEAERRALTALTRLVEPPCPPLVRLVEAWGACEVLERIASDDPAAALPPDSSGGAGARERRERWRQRLGRVDVDRDLALAARSGARLVVPGDGEWPAELADLGDDRPLALWCRGAALDARPARVAVVGARAATPYGEHVAGTLAGGLAQAGRSVVSGGAFGIDAAAHRGALLAGGTTCAVLACGVDVSYPKGNEGLLRRVAEHGTLVSEYPLGTGVTRGRFLDRNRLLAALGQGTLLVEAGLRSGARSTVGHARRLHRPVMVVPGPVTSPASAGCHVELRRGDAVLVTCVEEVLDVVGQLGGDAVADPSDPHLRRTDALGPDELRVWEAMPLRGVLRVDELCGAAGLTAPEVLGRLGALAARGLVQPEGGGWRRT</sequence>
<dbReference type="AlphaFoldDB" id="A0A4Q7NP06"/>
<name>A0A4Q7NP06_9ACTN</name>
<feature type="region of interest" description="Disordered" evidence="2">
    <location>
        <begin position="70"/>
        <end position="90"/>
    </location>
</feature>
<feature type="compositionally biased region" description="Low complexity" evidence="2">
    <location>
        <begin position="70"/>
        <end position="79"/>
    </location>
</feature>
<proteinExistence type="inferred from homology"/>
<evidence type="ECO:0000256" key="2">
    <source>
        <dbReference type="SAM" id="MobiDB-lite"/>
    </source>
</evidence>
<dbReference type="Proteomes" id="UP000293638">
    <property type="component" value="Unassembled WGS sequence"/>
</dbReference>
<comment type="caution">
    <text evidence="4">The sequence shown here is derived from an EMBL/GenBank/DDBJ whole genome shotgun (WGS) entry which is preliminary data.</text>
</comment>
<dbReference type="Gene3D" id="3.40.50.450">
    <property type="match status" value="1"/>
</dbReference>
<dbReference type="SUPFAM" id="SSF102405">
    <property type="entry name" value="MCP/YpsA-like"/>
    <property type="match status" value="1"/>
</dbReference>
<dbReference type="PANTHER" id="PTHR43022">
    <property type="entry name" value="PROTEIN SMF"/>
    <property type="match status" value="1"/>
</dbReference>
<dbReference type="Pfam" id="PF02481">
    <property type="entry name" value="DNA_processg_A"/>
    <property type="match status" value="1"/>
</dbReference>
<dbReference type="InterPro" id="IPR057666">
    <property type="entry name" value="DrpA_SLOG"/>
</dbReference>
<dbReference type="RefSeq" id="WP_231116322.1">
    <property type="nucleotide sequence ID" value="NZ_SGXD01000003.1"/>
</dbReference>
<dbReference type="EMBL" id="SGXD01000003">
    <property type="protein sequence ID" value="RZS86979.1"/>
    <property type="molecule type" value="Genomic_DNA"/>
</dbReference>
<evidence type="ECO:0000259" key="3">
    <source>
        <dbReference type="Pfam" id="PF02481"/>
    </source>
</evidence>
<accession>A0A4Q7NP06</accession>
<evidence type="ECO:0000313" key="5">
    <source>
        <dbReference type="Proteomes" id="UP000293638"/>
    </source>
</evidence>
<dbReference type="PANTHER" id="PTHR43022:SF1">
    <property type="entry name" value="PROTEIN SMF"/>
    <property type="match status" value="1"/>
</dbReference>
<dbReference type="GO" id="GO:0009294">
    <property type="term" value="P:DNA-mediated transformation"/>
    <property type="evidence" value="ECO:0007669"/>
    <property type="project" value="InterPro"/>
</dbReference>
<keyword evidence="5" id="KW-1185">Reference proteome</keyword>
<dbReference type="InterPro" id="IPR003488">
    <property type="entry name" value="DprA"/>
</dbReference>
<reference evidence="4 5" key="1">
    <citation type="submission" date="2019-02" db="EMBL/GenBank/DDBJ databases">
        <title>Genomic Encyclopedia of Type Strains, Phase IV (KMG-IV): sequencing the most valuable type-strain genomes for metagenomic binning, comparative biology and taxonomic classification.</title>
        <authorList>
            <person name="Goeker M."/>
        </authorList>
    </citation>
    <scope>NUCLEOTIDE SEQUENCE [LARGE SCALE GENOMIC DNA]</scope>
    <source>
        <strain evidence="4 5">DSM 45622</strain>
    </source>
</reference>
<evidence type="ECO:0000256" key="1">
    <source>
        <dbReference type="ARBA" id="ARBA00006525"/>
    </source>
</evidence>
<feature type="domain" description="Smf/DprA SLOG" evidence="3">
    <location>
        <begin position="114"/>
        <end position="323"/>
    </location>
</feature>
<dbReference type="NCBIfam" id="TIGR00732">
    <property type="entry name" value="dprA"/>
    <property type="match status" value="1"/>
</dbReference>
<comment type="similarity">
    <text evidence="1">Belongs to the DprA/Smf family.</text>
</comment>
<organism evidence="4 5">
    <name type="scientific">Motilibacter rhizosphaerae</name>
    <dbReference type="NCBI Taxonomy" id="598652"/>
    <lineage>
        <taxon>Bacteria</taxon>
        <taxon>Bacillati</taxon>
        <taxon>Actinomycetota</taxon>
        <taxon>Actinomycetes</taxon>
        <taxon>Motilibacterales</taxon>
        <taxon>Motilibacteraceae</taxon>
        <taxon>Motilibacter</taxon>
    </lineage>
</organism>
<evidence type="ECO:0000313" key="4">
    <source>
        <dbReference type="EMBL" id="RZS86979.1"/>
    </source>
</evidence>
<protein>
    <submittedName>
        <fullName evidence="4">DNA processing protein</fullName>
    </submittedName>
</protein>
<gene>
    <name evidence="4" type="ORF">EV189_2398</name>
</gene>
<feature type="region of interest" description="Disordered" evidence="2">
    <location>
        <begin position="1"/>
        <end position="30"/>
    </location>
</feature>